<comment type="function">
    <text evidence="2">May be involved in the metabolism of insect hormones and in the breakdown of synthetic insecticides.</text>
</comment>
<dbReference type="AlphaFoldDB" id="A0A336LQ79"/>
<evidence type="ECO:0000256" key="11">
    <source>
        <dbReference type="ARBA" id="ARBA00023004"/>
    </source>
</evidence>
<keyword evidence="9" id="KW-0492">Microsome</keyword>
<comment type="similarity">
    <text evidence="5 15">Belongs to the cytochrome P450 family.</text>
</comment>
<keyword evidence="16" id="KW-1133">Transmembrane helix</keyword>
<evidence type="ECO:0000256" key="14">
    <source>
        <dbReference type="PIRSR" id="PIRSR602401-1"/>
    </source>
</evidence>
<evidence type="ECO:0000256" key="9">
    <source>
        <dbReference type="ARBA" id="ARBA00022848"/>
    </source>
</evidence>
<feature type="binding site" description="axial binding residue" evidence="14">
    <location>
        <position position="453"/>
    </location>
    <ligand>
        <name>heme</name>
        <dbReference type="ChEBI" id="CHEBI:30413"/>
    </ligand>
    <ligandPart>
        <name>Fe</name>
        <dbReference type="ChEBI" id="CHEBI:18248"/>
    </ligandPart>
</feature>
<dbReference type="InterPro" id="IPR002401">
    <property type="entry name" value="Cyt_P450_E_grp-I"/>
</dbReference>
<dbReference type="PRINTS" id="PR00385">
    <property type="entry name" value="P450"/>
</dbReference>
<keyword evidence="6 14" id="KW-0349">Heme</keyword>
<gene>
    <name evidence="17" type="primary">CSON011825</name>
</gene>
<dbReference type="GO" id="GO:0020037">
    <property type="term" value="F:heme binding"/>
    <property type="evidence" value="ECO:0007669"/>
    <property type="project" value="InterPro"/>
</dbReference>
<dbReference type="InterPro" id="IPR001128">
    <property type="entry name" value="Cyt_P450"/>
</dbReference>
<accession>A0A336LQ79</accession>
<sequence>MIHLIPFLIINFKLITFFTIIFTVLLWNFKRRHLYYASWQLDGPLALPLIGNLLLFRSGRKRVFETTKQVLETYKAPQRFWVGPFLIVYLTEPDDLQIVLNHPNALPKPFIYSIAKEWLGEGLLTAPVPKWKVHRNFLQPTFNVKTLDSYLNVYNKCANYLVKNLEQKAGHESFDIFNDVYMCALDIICGTTLATETSCLNGDPYGPAYLKASNSMFNIFQYRDVRPWLYPDFMFKFCKYYDEFMDNVKVFHAFSSKVLHERRNHIKNMIKNNPKYKPENLTPVDAMIFASLTHIDGLYKFSDKEIQDEIEIIIGGGADSSGHTICFILLLLAMYPDIQQRVYEEILLISCDTLTKSDLNSLSYMEQVINETMRILPAVPMIARELNGPVQLNNGVILPTGTTIGVGIRDTHRNRKVWGEDADQFNPDRFSPENVKNRHPYSFIPFSGGPRNCIGLKLAKNSIKVVLYKILLNFSVMTDRKLENLRCSMHPLAKLEGGWHVILTKRDSPVKISKD</sequence>
<dbReference type="GO" id="GO:0005506">
    <property type="term" value="F:iron ion binding"/>
    <property type="evidence" value="ECO:0007669"/>
    <property type="project" value="InterPro"/>
</dbReference>
<reference evidence="17" key="1">
    <citation type="submission" date="2018-07" db="EMBL/GenBank/DDBJ databases">
        <authorList>
            <person name="Quirk P.G."/>
            <person name="Krulwich T.A."/>
        </authorList>
    </citation>
    <scope>NUCLEOTIDE SEQUENCE</scope>
</reference>
<protein>
    <submittedName>
        <fullName evidence="17">CSON011825 protein</fullName>
    </submittedName>
</protein>
<comment type="cofactor">
    <cofactor evidence="1 14">
        <name>heme</name>
        <dbReference type="ChEBI" id="CHEBI:30413"/>
    </cofactor>
</comment>
<dbReference type="GO" id="GO:0004497">
    <property type="term" value="F:monooxygenase activity"/>
    <property type="evidence" value="ECO:0007669"/>
    <property type="project" value="UniProtKB-KW"/>
</dbReference>
<evidence type="ECO:0000256" key="15">
    <source>
        <dbReference type="RuleBase" id="RU000461"/>
    </source>
</evidence>
<dbReference type="PANTHER" id="PTHR24291">
    <property type="entry name" value="CYTOCHROME P450 FAMILY 4"/>
    <property type="match status" value="1"/>
</dbReference>
<dbReference type="InterPro" id="IPR017972">
    <property type="entry name" value="Cyt_P450_CS"/>
</dbReference>
<dbReference type="PANTHER" id="PTHR24291:SF189">
    <property type="entry name" value="CYTOCHROME P450 4C3-RELATED"/>
    <property type="match status" value="1"/>
</dbReference>
<evidence type="ECO:0000256" key="5">
    <source>
        <dbReference type="ARBA" id="ARBA00010617"/>
    </source>
</evidence>
<dbReference type="EMBL" id="UFQT01000052">
    <property type="protein sequence ID" value="SSX19041.1"/>
    <property type="molecule type" value="Genomic_DNA"/>
</dbReference>
<dbReference type="OMA" id="MVCGSTF"/>
<dbReference type="GO" id="GO:0005789">
    <property type="term" value="C:endoplasmic reticulum membrane"/>
    <property type="evidence" value="ECO:0007669"/>
    <property type="project" value="UniProtKB-SubCell"/>
</dbReference>
<keyword evidence="12 15" id="KW-0503">Monooxygenase</keyword>
<feature type="transmembrane region" description="Helical" evidence="16">
    <location>
        <begin position="7"/>
        <end position="29"/>
    </location>
</feature>
<dbReference type="Pfam" id="PF00067">
    <property type="entry name" value="p450"/>
    <property type="match status" value="1"/>
</dbReference>
<evidence type="ECO:0000256" key="16">
    <source>
        <dbReference type="SAM" id="Phobius"/>
    </source>
</evidence>
<dbReference type="PROSITE" id="PS00086">
    <property type="entry name" value="CYTOCHROME_P450"/>
    <property type="match status" value="1"/>
</dbReference>
<comment type="subcellular location">
    <subcellularLocation>
        <location evidence="4">Endoplasmic reticulum membrane</location>
        <topology evidence="4">Peripheral membrane protein</topology>
    </subcellularLocation>
    <subcellularLocation>
        <location evidence="3">Microsome membrane</location>
        <topology evidence="3">Peripheral membrane protein</topology>
    </subcellularLocation>
</comment>
<feature type="transmembrane region" description="Helical" evidence="16">
    <location>
        <begin position="35"/>
        <end position="56"/>
    </location>
</feature>
<organism evidence="17">
    <name type="scientific">Culicoides sonorensis</name>
    <name type="common">Biting midge</name>
    <dbReference type="NCBI Taxonomy" id="179676"/>
    <lineage>
        <taxon>Eukaryota</taxon>
        <taxon>Metazoa</taxon>
        <taxon>Ecdysozoa</taxon>
        <taxon>Arthropoda</taxon>
        <taxon>Hexapoda</taxon>
        <taxon>Insecta</taxon>
        <taxon>Pterygota</taxon>
        <taxon>Neoptera</taxon>
        <taxon>Endopterygota</taxon>
        <taxon>Diptera</taxon>
        <taxon>Nematocera</taxon>
        <taxon>Chironomoidea</taxon>
        <taxon>Ceratopogonidae</taxon>
        <taxon>Ceratopogoninae</taxon>
        <taxon>Culicoides</taxon>
        <taxon>Monoculicoides</taxon>
    </lineage>
</organism>
<keyword evidence="7 14" id="KW-0479">Metal-binding</keyword>
<keyword evidence="16" id="KW-0812">Transmembrane</keyword>
<dbReference type="InterPro" id="IPR036396">
    <property type="entry name" value="Cyt_P450_sf"/>
</dbReference>
<evidence type="ECO:0000256" key="6">
    <source>
        <dbReference type="ARBA" id="ARBA00022617"/>
    </source>
</evidence>
<evidence type="ECO:0000256" key="1">
    <source>
        <dbReference type="ARBA" id="ARBA00001971"/>
    </source>
</evidence>
<keyword evidence="13 16" id="KW-0472">Membrane</keyword>
<keyword evidence="10 15" id="KW-0560">Oxidoreductase</keyword>
<name>A0A336LQ79_CULSO</name>
<evidence type="ECO:0000256" key="12">
    <source>
        <dbReference type="ARBA" id="ARBA00023033"/>
    </source>
</evidence>
<evidence type="ECO:0000256" key="2">
    <source>
        <dbReference type="ARBA" id="ARBA00003690"/>
    </source>
</evidence>
<evidence type="ECO:0000256" key="10">
    <source>
        <dbReference type="ARBA" id="ARBA00023002"/>
    </source>
</evidence>
<dbReference type="VEuPathDB" id="VectorBase:CSON011825"/>
<dbReference type="Gene3D" id="1.10.630.10">
    <property type="entry name" value="Cytochrome P450"/>
    <property type="match status" value="1"/>
</dbReference>
<evidence type="ECO:0000256" key="3">
    <source>
        <dbReference type="ARBA" id="ARBA00004174"/>
    </source>
</evidence>
<evidence type="ECO:0000256" key="13">
    <source>
        <dbReference type="ARBA" id="ARBA00023136"/>
    </source>
</evidence>
<evidence type="ECO:0000256" key="7">
    <source>
        <dbReference type="ARBA" id="ARBA00022723"/>
    </source>
</evidence>
<dbReference type="InterPro" id="IPR050196">
    <property type="entry name" value="Cytochrome_P450_Monoox"/>
</dbReference>
<evidence type="ECO:0000256" key="4">
    <source>
        <dbReference type="ARBA" id="ARBA00004406"/>
    </source>
</evidence>
<dbReference type="SUPFAM" id="SSF48264">
    <property type="entry name" value="Cytochrome P450"/>
    <property type="match status" value="1"/>
</dbReference>
<dbReference type="PRINTS" id="PR00463">
    <property type="entry name" value="EP450I"/>
</dbReference>
<dbReference type="GO" id="GO:0016705">
    <property type="term" value="F:oxidoreductase activity, acting on paired donors, with incorporation or reduction of molecular oxygen"/>
    <property type="evidence" value="ECO:0007669"/>
    <property type="project" value="InterPro"/>
</dbReference>
<keyword evidence="8" id="KW-0256">Endoplasmic reticulum</keyword>
<evidence type="ECO:0000256" key="8">
    <source>
        <dbReference type="ARBA" id="ARBA00022824"/>
    </source>
</evidence>
<evidence type="ECO:0000313" key="17">
    <source>
        <dbReference type="EMBL" id="SSX19041.1"/>
    </source>
</evidence>
<keyword evidence="11 14" id="KW-0408">Iron</keyword>
<proteinExistence type="inferred from homology"/>